<organism evidence="3 4">
    <name type="scientific">Parabacteroides goldsteinii</name>
    <dbReference type="NCBI Taxonomy" id="328812"/>
    <lineage>
        <taxon>Bacteria</taxon>
        <taxon>Pseudomonadati</taxon>
        <taxon>Bacteroidota</taxon>
        <taxon>Bacteroidia</taxon>
        <taxon>Bacteroidales</taxon>
        <taxon>Tannerellaceae</taxon>
        <taxon>Parabacteroides</taxon>
    </lineage>
</organism>
<dbReference type="Pfam" id="PF07715">
    <property type="entry name" value="Plug"/>
    <property type="match status" value="1"/>
</dbReference>
<gene>
    <name evidence="3" type="ORF">ACM15_12715</name>
</gene>
<evidence type="ECO:0000259" key="2">
    <source>
        <dbReference type="Pfam" id="PF07715"/>
    </source>
</evidence>
<evidence type="ECO:0000259" key="1">
    <source>
        <dbReference type="Pfam" id="PF01835"/>
    </source>
</evidence>
<dbReference type="EMBL" id="LFJV01000039">
    <property type="protein sequence ID" value="KMM33280.1"/>
    <property type="molecule type" value="Genomic_DNA"/>
</dbReference>
<dbReference type="AlphaFoldDB" id="A0A0J6CJA3"/>
<proteinExistence type="predicted"/>
<evidence type="ECO:0000313" key="3">
    <source>
        <dbReference type="EMBL" id="KMM33280.1"/>
    </source>
</evidence>
<evidence type="ECO:0000313" key="4">
    <source>
        <dbReference type="Proteomes" id="UP000036166"/>
    </source>
</evidence>
<sequence>MKHVGIYIFLSLFITVTIIRGNEKEITPDSIPEFFLQQQNIFPQEKIYVQTDKSNYLVGDTIWFRAFLVDACMHTLSTLSNFVYADLLDPHNRLVDRIKIIKENGIFQGYLDLPEDLHSGDYRLCVYTRYMYKEQKEYLFQKKLTIDNYISMRYSVESVFKSGDRKGELIADLHFKEFNNGKSIIPDKVEFYEKEDKVRQVPTVQDGHFVFKLEDTPPENMLHFQYTIGGRTQGQYIYIPASKKDYDVSFFPEGGELPGGTQSRIAFKALNTDGLGEDIRGVVLNSLGDTVVKEFRSLHLGMGIIRFFYDPSLSYYMVCWNRQGLKKEYTLPSVTPNACTLSAYWRKDNLYISINKDSRNTTNKPLYLTILCRGKILYSKRWEKYWEDGNSLRFSQRSFPTGVLQLLLTDENNLPLSERLVFSLNKGEKTVVNFQTNKKYYSSREQVKAKIEVLDQQNIPLSTTLSVSVTDPNVVRMDTGMNILSTLLLTSELKGYIESPAYYFSGDYAEKQEELDALLLTQGWSRYKIAEVLQGKAGIPGSSPETFQQIKGMLYQGISQNKPAPNYPVRLFATASEKFVESETQENGSFCFDNILFADGTIFVVQGSTPKGKSQVLLEVEKDSLGITVNPFPLAVREPEREWIQAETEKKIQILSQGDIARTYQLGEVEVTASRIKKRPFFYMSKSPYSSEFNKSISGKDLINRYHPGSVMEMLQHLTGVSIWRDGPTVYPYIPSENPFNAIPPPRAYLLMDNVPIDANELNALMPQYIAEMEVVKGGRIATMGANGVAGAILITTSMLPVDQKVVSPTNIQTIAPIGYQVIKEFYSPKYEAKEQKNYSQRDNRSTLYWSPDVRTTESKSGEFQFYTSDQTFSPYVIVLEGLSEEGKLIYWKGEISVK</sequence>
<dbReference type="Pfam" id="PF01835">
    <property type="entry name" value="MG2"/>
    <property type="match status" value="1"/>
</dbReference>
<protein>
    <submittedName>
        <fullName evidence="3">Uncharacterized protein</fullName>
    </submittedName>
</protein>
<accession>A0A0J6CJA3</accession>
<name>A0A0J6CJA3_9BACT</name>
<dbReference type="Proteomes" id="UP000036166">
    <property type="component" value="Unassembled WGS sequence"/>
</dbReference>
<dbReference type="InterPro" id="IPR012910">
    <property type="entry name" value="Plug_dom"/>
</dbReference>
<dbReference type="PATRIC" id="fig|328812.4.peg.3262"/>
<dbReference type="InterPro" id="IPR037066">
    <property type="entry name" value="Plug_dom_sf"/>
</dbReference>
<comment type="caution">
    <text evidence="3">The sequence shown here is derived from an EMBL/GenBank/DDBJ whole genome shotgun (WGS) entry which is preliminary data.</text>
</comment>
<dbReference type="Gene3D" id="2.170.130.10">
    <property type="entry name" value="TonB-dependent receptor, plug domain"/>
    <property type="match status" value="1"/>
</dbReference>
<dbReference type="InterPro" id="IPR002890">
    <property type="entry name" value="MG2"/>
</dbReference>
<dbReference type="SUPFAM" id="SSF56935">
    <property type="entry name" value="Porins"/>
    <property type="match status" value="1"/>
</dbReference>
<reference evidence="3 4" key="1">
    <citation type="submission" date="2015-06" db="EMBL/GenBank/DDBJ databases">
        <title>Draft Genome Sequence of Parabacteroides goldsteinii with Putative Novel Metallo-Beta-Lactamases Isolated from a Blood Culture from a Human Patient.</title>
        <authorList>
            <person name="Krogh T.J."/>
            <person name="Agergaard C.N."/>
            <person name="Moller-Jensen J."/>
            <person name="Justesen U.S."/>
        </authorList>
    </citation>
    <scope>NUCLEOTIDE SEQUENCE [LARGE SCALE GENOMIC DNA]</scope>
    <source>
        <strain evidence="3 4">910340</strain>
    </source>
</reference>
<dbReference type="GO" id="GO:0004866">
    <property type="term" value="F:endopeptidase inhibitor activity"/>
    <property type="evidence" value="ECO:0007669"/>
    <property type="project" value="InterPro"/>
</dbReference>
<feature type="domain" description="Macroglobulin" evidence="1">
    <location>
        <begin position="46"/>
        <end position="131"/>
    </location>
</feature>
<dbReference type="Gene3D" id="2.60.40.1930">
    <property type="match status" value="1"/>
</dbReference>
<dbReference type="RefSeq" id="WP_048315729.1">
    <property type="nucleotide sequence ID" value="NZ_CALLGB010000016.1"/>
</dbReference>
<feature type="domain" description="TonB-dependent receptor plug" evidence="2">
    <location>
        <begin position="698"/>
        <end position="792"/>
    </location>
</feature>